<accession>A0ABP6LXC1</accession>
<comment type="caution">
    <text evidence="1">The sequence shown here is derived from an EMBL/GenBank/DDBJ whole genome shotgun (WGS) entry which is preliminary data.</text>
</comment>
<keyword evidence="2" id="KW-1185">Reference proteome</keyword>
<proteinExistence type="predicted"/>
<name>A0ABP6LXC1_9MICC</name>
<evidence type="ECO:0000313" key="2">
    <source>
        <dbReference type="Proteomes" id="UP001500236"/>
    </source>
</evidence>
<organism evidence="1 2">
    <name type="scientific">Nesterenkonia aethiopica</name>
    <dbReference type="NCBI Taxonomy" id="269144"/>
    <lineage>
        <taxon>Bacteria</taxon>
        <taxon>Bacillati</taxon>
        <taxon>Actinomycetota</taxon>
        <taxon>Actinomycetes</taxon>
        <taxon>Micrococcales</taxon>
        <taxon>Micrococcaceae</taxon>
        <taxon>Nesterenkonia</taxon>
    </lineage>
</organism>
<dbReference type="Proteomes" id="UP001500236">
    <property type="component" value="Unassembled WGS sequence"/>
</dbReference>
<dbReference type="EMBL" id="BAAAVT010000007">
    <property type="protein sequence ID" value="GAA3060527.1"/>
    <property type="molecule type" value="Genomic_DNA"/>
</dbReference>
<protein>
    <submittedName>
        <fullName evidence="1">Uncharacterized protein</fullName>
    </submittedName>
</protein>
<reference evidence="2" key="1">
    <citation type="journal article" date="2019" name="Int. J. Syst. Evol. Microbiol.">
        <title>The Global Catalogue of Microorganisms (GCM) 10K type strain sequencing project: providing services to taxonomists for standard genome sequencing and annotation.</title>
        <authorList>
            <consortium name="The Broad Institute Genomics Platform"/>
            <consortium name="The Broad Institute Genome Sequencing Center for Infectious Disease"/>
            <person name="Wu L."/>
            <person name="Ma J."/>
        </authorList>
    </citation>
    <scope>NUCLEOTIDE SEQUENCE [LARGE SCALE GENOMIC DNA]</scope>
    <source>
        <strain evidence="2">JCM 14309</strain>
    </source>
</reference>
<sequence>MRILRAAGWGTRWEQPTDRLRDRCAGREGAWAEVGTVTVDAPTAMLDVAGAESVVGDSQGACFRATERAASELLRKG</sequence>
<evidence type="ECO:0000313" key="1">
    <source>
        <dbReference type="EMBL" id="GAA3060527.1"/>
    </source>
</evidence>
<gene>
    <name evidence="1" type="ORF">GCM10010529_12690</name>
</gene>